<name>A0AAP0ITI6_9MAGN</name>
<dbReference type="SUPFAM" id="SSF110004">
    <property type="entry name" value="Glycolipid transfer protein, GLTP"/>
    <property type="match status" value="1"/>
</dbReference>
<dbReference type="Gene3D" id="1.10.3520.10">
    <property type="entry name" value="Glycolipid transfer protein"/>
    <property type="match status" value="1"/>
</dbReference>
<evidence type="ECO:0000313" key="3">
    <source>
        <dbReference type="EMBL" id="KAK9121513.1"/>
    </source>
</evidence>
<dbReference type="InterPro" id="IPR014830">
    <property type="entry name" value="Glycolipid_transfer_prot_dom"/>
</dbReference>
<gene>
    <name evidence="3" type="ORF">Syun_019130</name>
</gene>
<dbReference type="GO" id="GO:0005737">
    <property type="term" value="C:cytoplasm"/>
    <property type="evidence" value="ECO:0007669"/>
    <property type="project" value="InterPro"/>
</dbReference>
<organism evidence="3 4">
    <name type="scientific">Stephania yunnanensis</name>
    <dbReference type="NCBI Taxonomy" id="152371"/>
    <lineage>
        <taxon>Eukaryota</taxon>
        <taxon>Viridiplantae</taxon>
        <taxon>Streptophyta</taxon>
        <taxon>Embryophyta</taxon>
        <taxon>Tracheophyta</taxon>
        <taxon>Spermatophyta</taxon>
        <taxon>Magnoliopsida</taxon>
        <taxon>Ranunculales</taxon>
        <taxon>Menispermaceae</taxon>
        <taxon>Menispermoideae</taxon>
        <taxon>Cissampelideae</taxon>
        <taxon>Stephania</taxon>
    </lineage>
</organism>
<comment type="caution">
    <text evidence="3">The sequence shown here is derived from an EMBL/GenBank/DDBJ whole genome shotgun (WGS) entry which is preliminary data.</text>
</comment>
<protein>
    <recommendedName>
        <fullName evidence="2">Glycolipid transfer protein domain-containing protein</fullName>
    </recommendedName>
</protein>
<feature type="domain" description="Glycolipid transfer protein" evidence="2">
    <location>
        <begin position="160"/>
        <end position="202"/>
    </location>
</feature>
<dbReference type="AlphaFoldDB" id="A0AAP0ITI6"/>
<dbReference type="Proteomes" id="UP001420932">
    <property type="component" value="Unassembled WGS sequence"/>
</dbReference>
<dbReference type="Pfam" id="PF08718">
    <property type="entry name" value="GLTP"/>
    <property type="match status" value="1"/>
</dbReference>
<feature type="region of interest" description="Disordered" evidence="1">
    <location>
        <begin position="1"/>
        <end position="36"/>
    </location>
</feature>
<reference evidence="3 4" key="1">
    <citation type="submission" date="2024-01" db="EMBL/GenBank/DDBJ databases">
        <title>Genome assemblies of Stephania.</title>
        <authorList>
            <person name="Yang L."/>
        </authorList>
    </citation>
    <scope>NUCLEOTIDE SEQUENCE [LARGE SCALE GENOMIC DNA]</scope>
    <source>
        <strain evidence="3">YNDBR</strain>
        <tissue evidence="3">Leaf</tissue>
    </source>
</reference>
<evidence type="ECO:0000259" key="2">
    <source>
        <dbReference type="Pfam" id="PF08718"/>
    </source>
</evidence>
<feature type="compositionally biased region" description="Low complexity" evidence="1">
    <location>
        <begin position="1"/>
        <end position="34"/>
    </location>
</feature>
<evidence type="ECO:0000313" key="4">
    <source>
        <dbReference type="Proteomes" id="UP001420932"/>
    </source>
</evidence>
<keyword evidence="4" id="KW-1185">Reference proteome</keyword>
<proteinExistence type="predicted"/>
<dbReference type="InterPro" id="IPR036497">
    <property type="entry name" value="GLTP_sf"/>
</dbReference>
<dbReference type="GO" id="GO:0120013">
    <property type="term" value="F:lipid transfer activity"/>
    <property type="evidence" value="ECO:0007669"/>
    <property type="project" value="InterPro"/>
</dbReference>
<evidence type="ECO:0000256" key="1">
    <source>
        <dbReference type="SAM" id="MobiDB-lite"/>
    </source>
</evidence>
<sequence>MMTRQWRSRQSQSSSQVQGQGQGHRSSQAQGQGQHVPYGSRFQRTCLDVWTTRLLHQYVFTSTGRWYVSLLGDLGGAHCHGGAQLVTEEPSLSRRSPALQSKIGVWPWASMALGKYGLGRVDIPHSPHFRYGDAASDDRVCLALQRLCDSDPVAPAFGEKLAWLNAYAQVRAPFHSWAVRTAAYAGMYVLPTRDELLQKLNEIGNGY</sequence>
<accession>A0AAP0ITI6</accession>
<dbReference type="EMBL" id="JBBNAF010000008">
    <property type="protein sequence ID" value="KAK9121513.1"/>
    <property type="molecule type" value="Genomic_DNA"/>
</dbReference>